<evidence type="ECO:0000256" key="2">
    <source>
        <dbReference type="ARBA" id="ARBA00022679"/>
    </source>
</evidence>
<proteinExistence type="inferred from homology"/>
<feature type="region of interest" description="Disordered" evidence="5">
    <location>
        <begin position="1"/>
        <end position="21"/>
    </location>
</feature>
<dbReference type="AlphaFoldDB" id="A0A4Y6U8S6"/>
<name>A0A4Y6U8S6_9PROT</name>
<dbReference type="InterPro" id="IPR013785">
    <property type="entry name" value="Aldolase_TIM"/>
</dbReference>
<dbReference type="RefSeq" id="WP_141443567.1">
    <property type="nucleotide sequence ID" value="NZ_CP038231.1"/>
</dbReference>
<dbReference type="KEGG" id="swf:E3E12_06280"/>
<dbReference type="Pfam" id="PF01474">
    <property type="entry name" value="DAHP_synth_2"/>
    <property type="match status" value="2"/>
</dbReference>
<feature type="binding site" evidence="3">
    <location>
        <position position="282"/>
    </location>
    <ligand>
        <name>phosphoenolpyruvate</name>
        <dbReference type="ChEBI" id="CHEBI:58702"/>
    </ligand>
</feature>
<reference evidence="6 7" key="1">
    <citation type="submission" date="2019-03" db="EMBL/GenBank/DDBJ databases">
        <title>The complete genome sequence of Swingsia_sp. F3b2 LMG30590(T).</title>
        <authorList>
            <person name="Chua K.-O."/>
            <person name="Chan K.-G."/>
            <person name="See-Too W.-S."/>
        </authorList>
    </citation>
    <scope>NUCLEOTIDE SEQUENCE [LARGE SCALE GENOMIC DNA]</scope>
    <source>
        <strain evidence="6 7">F3b2</strain>
    </source>
</reference>
<dbReference type="OrthoDB" id="9766852at2"/>
<dbReference type="PANTHER" id="PTHR21337">
    <property type="entry name" value="PHOSPHO-2-DEHYDRO-3-DEOXYHEPTONATE ALDOLASE 1, 2"/>
    <property type="match status" value="1"/>
</dbReference>
<feature type="binding site" evidence="3">
    <location>
        <position position="77"/>
    </location>
    <ligand>
        <name>Mn(2+)</name>
        <dbReference type="ChEBI" id="CHEBI:29035"/>
    </ligand>
</feature>
<protein>
    <recommendedName>
        <fullName evidence="4">Phospho-2-dehydro-3-deoxyheptonate aldolase</fullName>
        <ecNumber evidence="4">2.5.1.54</ecNumber>
    </recommendedName>
</protein>
<sequence length="407" mass="43724">MNAQNNHDSSQPWHPGSWRAHPVKQVPDYEDKRLLAEVEEQLRRCPPIVLAPEAARLEGHIAAAGRGEAFLLQGGPCAESFDAFSADFIRALYDTLAQMAQIVEKGLGKPVVRTARLAGQYAKPRSSAVEGRNGQELPSYRGDIVNSHRFEAPARRHDPLRMVKGYDQAAATMNYARALASAQNDDRFFVAHEALLLPYEEAFARPVAPGQAQGAYYGASGHFLWIGDRTRQPDGAHVAFLRGLVNPLGIKVGPTTPATDLLALLSTLNPGRKAGRITLIARMGAGRVRDLLPSLVEAVKASSQPVTWVCDPMHANTISAQGGVKTRPFDAIVQEWSGFKAVLDQAGVPAGGIHLEMTGRDVTECTGGPQGLQESDLGLRYESHCDPCLNATQALALASMVASGGKS</sequence>
<evidence type="ECO:0000256" key="1">
    <source>
        <dbReference type="ARBA" id="ARBA00008911"/>
    </source>
</evidence>
<accession>A0A4Y6U8S6</accession>
<feature type="compositionally biased region" description="Polar residues" evidence="5">
    <location>
        <begin position="1"/>
        <end position="12"/>
    </location>
</feature>
<keyword evidence="2 4" id="KW-0808">Transferase</keyword>
<evidence type="ECO:0000256" key="4">
    <source>
        <dbReference type="RuleBase" id="RU363071"/>
    </source>
</evidence>
<feature type="binding site" evidence="3">
    <location>
        <position position="314"/>
    </location>
    <ligand>
        <name>Mn(2+)</name>
        <dbReference type="ChEBI" id="CHEBI:29035"/>
    </ligand>
</feature>
<dbReference type="GO" id="GO:0003849">
    <property type="term" value="F:3-deoxy-7-phosphoheptulonate synthase activity"/>
    <property type="evidence" value="ECO:0007669"/>
    <property type="project" value="UniProtKB-EC"/>
</dbReference>
<dbReference type="EMBL" id="CP038231">
    <property type="protein sequence ID" value="QDH13859.1"/>
    <property type="molecule type" value="Genomic_DNA"/>
</dbReference>
<keyword evidence="3" id="KW-0104">Cadmium</keyword>
<dbReference type="InterPro" id="IPR002480">
    <property type="entry name" value="DAHP_synth_2"/>
</dbReference>
<dbReference type="Proteomes" id="UP000318709">
    <property type="component" value="Chromosome"/>
</dbReference>
<comment type="catalytic activity">
    <reaction evidence="4">
        <text>D-erythrose 4-phosphate + phosphoenolpyruvate + H2O = 7-phospho-2-dehydro-3-deoxy-D-arabino-heptonate + phosphate</text>
        <dbReference type="Rhea" id="RHEA:14717"/>
        <dbReference type="ChEBI" id="CHEBI:15377"/>
        <dbReference type="ChEBI" id="CHEBI:16897"/>
        <dbReference type="ChEBI" id="CHEBI:43474"/>
        <dbReference type="ChEBI" id="CHEBI:58394"/>
        <dbReference type="ChEBI" id="CHEBI:58702"/>
        <dbReference type="EC" id="2.5.1.54"/>
    </reaction>
</comment>
<dbReference type="Gene3D" id="3.20.20.70">
    <property type="entry name" value="Aldolase class I"/>
    <property type="match status" value="1"/>
</dbReference>
<feature type="binding site" evidence="3">
    <location>
        <position position="356"/>
    </location>
    <ligand>
        <name>Mn(2+)</name>
        <dbReference type="ChEBI" id="CHEBI:29035"/>
    </ligand>
</feature>
<evidence type="ECO:0000313" key="6">
    <source>
        <dbReference type="EMBL" id="QDH13859.1"/>
    </source>
</evidence>
<keyword evidence="3" id="KW-0170">Cobalt</keyword>
<dbReference type="GO" id="GO:0009073">
    <property type="term" value="P:aromatic amino acid family biosynthetic process"/>
    <property type="evidence" value="ECO:0007669"/>
    <property type="project" value="InterPro"/>
</dbReference>
<organism evidence="6 7">
    <name type="scientific">Formicincola oecophyllae</name>
    <dbReference type="NCBI Taxonomy" id="2558361"/>
    <lineage>
        <taxon>Bacteria</taxon>
        <taxon>Pseudomonadati</taxon>
        <taxon>Pseudomonadota</taxon>
        <taxon>Alphaproteobacteria</taxon>
        <taxon>Acetobacterales</taxon>
        <taxon>Acetobacteraceae</taxon>
        <taxon>Formicincola</taxon>
    </lineage>
</organism>
<dbReference type="EC" id="2.5.1.54" evidence="4"/>
<evidence type="ECO:0000313" key="7">
    <source>
        <dbReference type="Proteomes" id="UP000318709"/>
    </source>
</evidence>
<comment type="similarity">
    <text evidence="1 4">Belongs to the class-II DAHP synthase family.</text>
</comment>
<feature type="binding site" evidence="3">
    <location>
        <position position="251"/>
    </location>
    <ligand>
        <name>phosphoenolpyruvate</name>
        <dbReference type="ChEBI" id="CHEBI:58702"/>
    </ligand>
</feature>
<keyword evidence="7" id="KW-1185">Reference proteome</keyword>
<evidence type="ECO:0000256" key="3">
    <source>
        <dbReference type="PIRSR" id="PIRSR602480-1"/>
    </source>
</evidence>
<feature type="binding site" evidence="3">
    <location>
        <position position="386"/>
    </location>
    <ligand>
        <name>Mn(2+)</name>
        <dbReference type="ChEBI" id="CHEBI:29035"/>
    </ligand>
</feature>
<keyword evidence="3" id="KW-0464">Manganese</keyword>
<dbReference type="SUPFAM" id="SSF51569">
    <property type="entry name" value="Aldolase"/>
    <property type="match status" value="1"/>
</dbReference>
<feature type="binding site" evidence="3">
    <location>
        <position position="116"/>
    </location>
    <ligand>
        <name>phosphoenolpyruvate</name>
        <dbReference type="ChEBI" id="CHEBI:58702"/>
    </ligand>
</feature>
<evidence type="ECO:0000256" key="5">
    <source>
        <dbReference type="SAM" id="MobiDB-lite"/>
    </source>
</evidence>
<comment type="cofactor">
    <cofactor evidence="3">
        <name>Mn(2+)</name>
        <dbReference type="ChEBI" id="CHEBI:29035"/>
    </cofactor>
    <cofactor evidence="3">
        <name>Co(2+)</name>
        <dbReference type="ChEBI" id="CHEBI:48828"/>
    </cofactor>
    <cofactor evidence="3">
        <name>Cd(2+)</name>
        <dbReference type="ChEBI" id="CHEBI:48775"/>
    </cofactor>
    <text evidence="3">Binds 1 divalent cation per subunit. The enzyme is active with manganese, cobalt or cadmium ions.</text>
</comment>
<gene>
    <name evidence="6" type="ORF">E3E12_06280</name>
</gene>
<dbReference type="PANTHER" id="PTHR21337:SF0">
    <property type="entry name" value="PHOSPHO-2-DEHYDRO-3-DEOXYHEPTONATE ALDOLASE"/>
    <property type="match status" value="1"/>
</dbReference>